<comment type="caution">
    <text evidence="3">The sequence shown here is derived from an EMBL/GenBank/DDBJ whole genome shotgun (WGS) entry which is preliminary data.</text>
</comment>
<dbReference type="SFLD" id="SFLDG01150">
    <property type="entry name" value="Main.1:_Beta-like"/>
    <property type="match status" value="1"/>
</dbReference>
<dbReference type="RefSeq" id="WP_304560545.1">
    <property type="nucleotide sequence ID" value="NZ_JAUQSZ010000004.1"/>
</dbReference>
<sequence>MLTLHHLGISQSDRVVWLCEELGIAYDLVRYDRDPQSRMAPAAYRALHPFGTAPVISDGDLVLGETGAIFDYIIAVYGGGRLKLEPAAPGYADFLFWYHFANGSFMPAIMVDMIVSRVAPDPKAVAALTARSTRAWEMVETRLGAAAWFAGDAFTAADVMMVFPLTTMRAFLPKDLTTFPNVRAYLQRVGARPAYRAAMEKADPGVPLRLD</sequence>
<proteinExistence type="predicted"/>
<dbReference type="Gene3D" id="3.40.30.10">
    <property type="entry name" value="Glutaredoxin"/>
    <property type="match status" value="1"/>
</dbReference>
<feature type="domain" description="GST N-terminal" evidence="1">
    <location>
        <begin position="1"/>
        <end position="81"/>
    </location>
</feature>
<dbReference type="Gene3D" id="1.20.1050.10">
    <property type="match status" value="1"/>
</dbReference>
<protein>
    <submittedName>
        <fullName evidence="3">Glutathione S-transferase family protein</fullName>
    </submittedName>
</protein>
<feature type="domain" description="GST C-terminal" evidence="2">
    <location>
        <begin position="87"/>
        <end position="208"/>
    </location>
</feature>
<dbReference type="SUPFAM" id="SSF52833">
    <property type="entry name" value="Thioredoxin-like"/>
    <property type="match status" value="1"/>
</dbReference>
<dbReference type="Proteomes" id="UP001176468">
    <property type="component" value="Unassembled WGS sequence"/>
</dbReference>
<dbReference type="InterPro" id="IPR010987">
    <property type="entry name" value="Glutathione-S-Trfase_C-like"/>
</dbReference>
<evidence type="ECO:0000259" key="1">
    <source>
        <dbReference type="PROSITE" id="PS50404"/>
    </source>
</evidence>
<keyword evidence="4" id="KW-1185">Reference proteome</keyword>
<dbReference type="CDD" id="cd03046">
    <property type="entry name" value="GST_N_GTT1_like"/>
    <property type="match status" value="1"/>
</dbReference>
<dbReference type="PANTHER" id="PTHR44051">
    <property type="entry name" value="GLUTATHIONE S-TRANSFERASE-RELATED"/>
    <property type="match status" value="1"/>
</dbReference>
<accession>A0ABT8ZYJ3</accession>
<evidence type="ECO:0000259" key="2">
    <source>
        <dbReference type="PROSITE" id="PS50405"/>
    </source>
</evidence>
<organism evidence="3 4">
    <name type="scientific">Sphingomonas immobilis</name>
    <dbReference type="NCBI Taxonomy" id="3063997"/>
    <lineage>
        <taxon>Bacteria</taxon>
        <taxon>Pseudomonadati</taxon>
        <taxon>Pseudomonadota</taxon>
        <taxon>Alphaproteobacteria</taxon>
        <taxon>Sphingomonadales</taxon>
        <taxon>Sphingomonadaceae</taxon>
        <taxon>Sphingomonas</taxon>
    </lineage>
</organism>
<name>A0ABT8ZYJ3_9SPHN</name>
<gene>
    <name evidence="3" type="ORF">Q5H94_07045</name>
</gene>
<dbReference type="PROSITE" id="PS50405">
    <property type="entry name" value="GST_CTER"/>
    <property type="match status" value="1"/>
</dbReference>
<dbReference type="InterPro" id="IPR036249">
    <property type="entry name" value="Thioredoxin-like_sf"/>
</dbReference>
<dbReference type="SUPFAM" id="SSF47616">
    <property type="entry name" value="GST C-terminal domain-like"/>
    <property type="match status" value="1"/>
</dbReference>
<dbReference type="InterPro" id="IPR004046">
    <property type="entry name" value="GST_C"/>
</dbReference>
<dbReference type="InterPro" id="IPR036282">
    <property type="entry name" value="Glutathione-S-Trfase_C_sf"/>
</dbReference>
<dbReference type="PROSITE" id="PS50404">
    <property type="entry name" value="GST_NTER"/>
    <property type="match status" value="1"/>
</dbReference>
<dbReference type="EMBL" id="JAUQSZ010000004">
    <property type="protein sequence ID" value="MDO7842075.1"/>
    <property type="molecule type" value="Genomic_DNA"/>
</dbReference>
<evidence type="ECO:0000313" key="3">
    <source>
        <dbReference type="EMBL" id="MDO7842075.1"/>
    </source>
</evidence>
<dbReference type="InterPro" id="IPR040079">
    <property type="entry name" value="Glutathione_S-Trfase"/>
</dbReference>
<dbReference type="InterPro" id="IPR004045">
    <property type="entry name" value="Glutathione_S-Trfase_N"/>
</dbReference>
<dbReference type="SFLD" id="SFLDG00358">
    <property type="entry name" value="Main_(cytGST)"/>
    <property type="match status" value="1"/>
</dbReference>
<dbReference type="SFLD" id="SFLDS00019">
    <property type="entry name" value="Glutathione_Transferase_(cytos"/>
    <property type="match status" value="1"/>
</dbReference>
<dbReference type="Pfam" id="PF13409">
    <property type="entry name" value="GST_N_2"/>
    <property type="match status" value="1"/>
</dbReference>
<dbReference type="Pfam" id="PF00043">
    <property type="entry name" value="GST_C"/>
    <property type="match status" value="1"/>
</dbReference>
<dbReference type="PANTHER" id="PTHR44051:SF9">
    <property type="entry name" value="GLUTATHIONE S-TRANSFERASE 1"/>
    <property type="match status" value="1"/>
</dbReference>
<reference evidence="3" key="1">
    <citation type="submission" date="2023-07" db="EMBL/GenBank/DDBJ databases">
        <authorList>
            <person name="Kim M.K."/>
        </authorList>
    </citation>
    <scope>NUCLEOTIDE SEQUENCE</scope>
    <source>
        <strain evidence="3">CA1-15</strain>
    </source>
</reference>
<evidence type="ECO:0000313" key="4">
    <source>
        <dbReference type="Proteomes" id="UP001176468"/>
    </source>
</evidence>